<protein>
    <submittedName>
        <fullName evidence="3">Universal stress protein</fullName>
    </submittedName>
</protein>
<keyword evidence="4" id="KW-1185">Reference proteome</keyword>
<dbReference type="InterPro" id="IPR006016">
    <property type="entry name" value="UspA"/>
</dbReference>
<dbReference type="AlphaFoldDB" id="A0A839ISB6"/>
<comment type="caution">
    <text evidence="3">The sequence shown here is derived from an EMBL/GenBank/DDBJ whole genome shotgun (WGS) entry which is preliminary data.</text>
</comment>
<dbReference type="SUPFAM" id="SSF52402">
    <property type="entry name" value="Adenine nucleotide alpha hydrolases-like"/>
    <property type="match status" value="1"/>
</dbReference>
<dbReference type="EMBL" id="JACJFM010000019">
    <property type="protein sequence ID" value="MBB1487841.1"/>
    <property type="molecule type" value="Genomic_DNA"/>
</dbReference>
<proteinExistence type="inferred from homology"/>
<dbReference type="Gene3D" id="3.40.50.620">
    <property type="entry name" value="HUPs"/>
    <property type="match status" value="1"/>
</dbReference>
<dbReference type="PANTHER" id="PTHR46268:SF6">
    <property type="entry name" value="UNIVERSAL STRESS PROTEIN UP12"/>
    <property type="match status" value="1"/>
</dbReference>
<evidence type="ECO:0000256" key="1">
    <source>
        <dbReference type="ARBA" id="ARBA00008791"/>
    </source>
</evidence>
<accession>A0A839ISB6</accession>
<dbReference type="Pfam" id="PF00582">
    <property type="entry name" value="Usp"/>
    <property type="match status" value="1"/>
</dbReference>
<comment type="similarity">
    <text evidence="1">Belongs to the universal stress protein A family.</text>
</comment>
<evidence type="ECO:0000313" key="3">
    <source>
        <dbReference type="EMBL" id="MBB1487841.1"/>
    </source>
</evidence>
<dbReference type="PRINTS" id="PR01438">
    <property type="entry name" value="UNVRSLSTRESS"/>
</dbReference>
<dbReference type="InterPro" id="IPR014729">
    <property type="entry name" value="Rossmann-like_a/b/a_fold"/>
</dbReference>
<dbReference type="InterPro" id="IPR006015">
    <property type="entry name" value="Universal_stress_UspA"/>
</dbReference>
<dbReference type="PANTHER" id="PTHR46268">
    <property type="entry name" value="STRESS RESPONSE PROTEIN NHAX"/>
    <property type="match status" value="1"/>
</dbReference>
<evidence type="ECO:0000313" key="4">
    <source>
        <dbReference type="Proteomes" id="UP000565262"/>
    </source>
</evidence>
<dbReference type="RefSeq" id="WP_182809616.1">
    <property type="nucleotide sequence ID" value="NZ_JACJFM010000019.1"/>
</dbReference>
<name>A0A839ISB6_9GAMM</name>
<organism evidence="3 4">
    <name type="scientific">Oceanospirillum sediminis</name>
    <dbReference type="NCBI Taxonomy" id="2760088"/>
    <lineage>
        <taxon>Bacteria</taxon>
        <taxon>Pseudomonadati</taxon>
        <taxon>Pseudomonadota</taxon>
        <taxon>Gammaproteobacteria</taxon>
        <taxon>Oceanospirillales</taxon>
        <taxon>Oceanospirillaceae</taxon>
        <taxon>Oceanospirillum</taxon>
    </lineage>
</organism>
<reference evidence="3 4" key="1">
    <citation type="submission" date="2020-08" db="EMBL/GenBank/DDBJ databases">
        <title>Oceanospirillum sp. nov. isolated from marine sediment.</title>
        <authorList>
            <person name="Ji X."/>
        </authorList>
    </citation>
    <scope>NUCLEOTIDE SEQUENCE [LARGE SCALE GENOMIC DNA]</scope>
    <source>
        <strain evidence="3 4">D5</strain>
    </source>
</reference>
<gene>
    <name evidence="3" type="ORF">H4O21_14640</name>
</gene>
<sequence>MFEKVLVPVDLSEEEFCEKTLKLALREVSEYGAELHLLAVVPGYGNALVASYFSEEEHDKAVKKVAKQLKKFAAKNLPEDITPVLKVSEGSAAESITRYIKRQKIDLVLMRAHHRSKLDEFLLGSVSSRVAERAKCSVMLLKD</sequence>
<feature type="domain" description="UspA" evidence="2">
    <location>
        <begin position="1"/>
        <end position="142"/>
    </location>
</feature>
<dbReference type="Proteomes" id="UP000565262">
    <property type="component" value="Unassembled WGS sequence"/>
</dbReference>
<evidence type="ECO:0000259" key="2">
    <source>
        <dbReference type="Pfam" id="PF00582"/>
    </source>
</evidence>
<dbReference type="CDD" id="cd00293">
    <property type="entry name" value="USP-like"/>
    <property type="match status" value="1"/>
</dbReference>